<dbReference type="NCBIfam" id="TIGR01552">
    <property type="entry name" value="phd_fam"/>
    <property type="match status" value="1"/>
</dbReference>
<evidence type="ECO:0000256" key="2">
    <source>
        <dbReference type="RuleBase" id="RU362080"/>
    </source>
</evidence>
<reference evidence="3" key="1">
    <citation type="submission" date="2020-02" db="EMBL/GenBank/DDBJ databases">
        <authorList>
            <person name="Meier V. D."/>
        </authorList>
    </citation>
    <scope>NUCLEOTIDE SEQUENCE</scope>
    <source>
        <strain evidence="3">AVDCRST_MAG94</strain>
    </source>
</reference>
<dbReference type="InterPro" id="IPR036165">
    <property type="entry name" value="YefM-like_sf"/>
</dbReference>
<evidence type="ECO:0000313" key="3">
    <source>
        <dbReference type="EMBL" id="CAA9395914.1"/>
    </source>
</evidence>
<sequence length="80" mass="8893">MKTVGSYEAKTHLPRLLDEVAAGETIVITKHGHPVALLSPANPHKGQDVTVVINQLRILRQEIQLNGLSLQEMIDEGRRF</sequence>
<dbReference type="EMBL" id="CADCTY010001944">
    <property type="protein sequence ID" value="CAA9395914.1"/>
    <property type="molecule type" value="Genomic_DNA"/>
</dbReference>
<dbReference type="SUPFAM" id="SSF143120">
    <property type="entry name" value="YefM-like"/>
    <property type="match status" value="1"/>
</dbReference>
<dbReference type="PANTHER" id="PTHR35377">
    <property type="entry name" value="ANTITOXIN VAPB49-RELATED-RELATED"/>
    <property type="match status" value="1"/>
</dbReference>
<dbReference type="InterPro" id="IPR006442">
    <property type="entry name" value="Antitoxin_Phd/YefM"/>
</dbReference>
<dbReference type="InterPro" id="IPR051416">
    <property type="entry name" value="phD-YefM_TA_antitoxins"/>
</dbReference>
<name>A0A6J4NZ74_9CYAN</name>
<dbReference type="Gene3D" id="3.40.1620.10">
    <property type="entry name" value="YefM-like domain"/>
    <property type="match status" value="1"/>
</dbReference>
<dbReference type="Pfam" id="PF02604">
    <property type="entry name" value="PhdYeFM_antitox"/>
    <property type="match status" value="1"/>
</dbReference>
<dbReference type="PANTHER" id="PTHR35377:SF8">
    <property type="entry name" value="ANTITOXIN VAPB22"/>
    <property type="match status" value="1"/>
</dbReference>
<accession>A0A6J4NZ74</accession>
<protein>
    <recommendedName>
        <fullName evidence="2">Antitoxin</fullName>
    </recommendedName>
</protein>
<comment type="function">
    <text evidence="2">Antitoxin component of a type II toxin-antitoxin (TA) system.</text>
</comment>
<comment type="similarity">
    <text evidence="1 2">Belongs to the phD/YefM antitoxin family.</text>
</comment>
<organism evidence="3">
    <name type="scientific">uncultured Leptolyngbya sp</name>
    <dbReference type="NCBI Taxonomy" id="332963"/>
    <lineage>
        <taxon>Bacteria</taxon>
        <taxon>Bacillati</taxon>
        <taxon>Cyanobacteriota</taxon>
        <taxon>Cyanophyceae</taxon>
        <taxon>Leptolyngbyales</taxon>
        <taxon>Leptolyngbyaceae</taxon>
        <taxon>Leptolyngbya group</taxon>
        <taxon>Leptolyngbya</taxon>
        <taxon>environmental samples</taxon>
    </lineage>
</organism>
<evidence type="ECO:0000256" key="1">
    <source>
        <dbReference type="ARBA" id="ARBA00009981"/>
    </source>
</evidence>
<gene>
    <name evidence="3" type="ORF">AVDCRST_MAG94-5653</name>
</gene>
<dbReference type="AlphaFoldDB" id="A0A6J4NZ74"/>
<proteinExistence type="inferred from homology"/>